<dbReference type="Proteomes" id="UP000692954">
    <property type="component" value="Unassembled WGS sequence"/>
</dbReference>
<protein>
    <recommendedName>
        <fullName evidence="3">Tetratricopeptide repeat protein</fullName>
    </recommendedName>
</protein>
<comment type="caution">
    <text evidence="1">The sequence shown here is derived from an EMBL/GenBank/DDBJ whole genome shotgun (WGS) entry which is preliminary data.</text>
</comment>
<keyword evidence="2" id="KW-1185">Reference proteome</keyword>
<name>A0A8S1RHF1_9CILI</name>
<organism evidence="1 2">
    <name type="scientific">Paramecium sonneborni</name>
    <dbReference type="NCBI Taxonomy" id="65129"/>
    <lineage>
        <taxon>Eukaryota</taxon>
        <taxon>Sar</taxon>
        <taxon>Alveolata</taxon>
        <taxon>Ciliophora</taxon>
        <taxon>Intramacronucleata</taxon>
        <taxon>Oligohymenophorea</taxon>
        <taxon>Peniculida</taxon>
        <taxon>Parameciidae</taxon>
        <taxon>Paramecium</taxon>
    </lineage>
</organism>
<sequence>MFKFKFILIQIKSLLGKHEEALKSVKIALSIDPQNSDSLYRKAECLKFRKQIINNSS</sequence>
<evidence type="ECO:0000313" key="1">
    <source>
        <dbReference type="EMBL" id="CAD8126703.1"/>
    </source>
</evidence>
<gene>
    <name evidence="1" type="ORF">PSON_ATCC_30995.1.T1690101</name>
</gene>
<evidence type="ECO:0000313" key="2">
    <source>
        <dbReference type="Proteomes" id="UP000692954"/>
    </source>
</evidence>
<reference evidence="1" key="1">
    <citation type="submission" date="2021-01" db="EMBL/GenBank/DDBJ databases">
        <authorList>
            <consortium name="Genoscope - CEA"/>
            <person name="William W."/>
        </authorList>
    </citation>
    <scope>NUCLEOTIDE SEQUENCE</scope>
</reference>
<dbReference type="AlphaFoldDB" id="A0A8S1RHF1"/>
<accession>A0A8S1RHF1</accession>
<evidence type="ECO:0008006" key="3">
    <source>
        <dbReference type="Google" id="ProtNLM"/>
    </source>
</evidence>
<dbReference type="EMBL" id="CAJJDN010000169">
    <property type="protein sequence ID" value="CAD8126703.1"/>
    <property type="molecule type" value="Genomic_DNA"/>
</dbReference>
<proteinExistence type="predicted"/>